<reference evidence="10 11" key="1">
    <citation type="submission" date="2007-03" db="EMBL/GenBank/DDBJ databases">
        <title>Complete sequence of Shewanella loihica PV-4.</title>
        <authorList>
            <consortium name="US DOE Joint Genome Institute"/>
            <person name="Copeland A."/>
            <person name="Lucas S."/>
            <person name="Lapidus A."/>
            <person name="Barry K."/>
            <person name="Detter J.C."/>
            <person name="Glavina del Rio T."/>
            <person name="Hammon N."/>
            <person name="Israni S."/>
            <person name="Dalin E."/>
            <person name="Tice H."/>
            <person name="Pitluck S."/>
            <person name="Chain P."/>
            <person name="Malfatti S."/>
            <person name="Shin M."/>
            <person name="Vergez L."/>
            <person name="Schmutz J."/>
            <person name="Larimer F."/>
            <person name="Land M."/>
            <person name="Hauser L."/>
            <person name="Kyrpides N."/>
            <person name="Mikhailova N."/>
            <person name="Romine M.F."/>
            <person name="Serres G."/>
            <person name="Fredrickson J."/>
            <person name="Tiedje J."/>
            <person name="Richardson P."/>
        </authorList>
    </citation>
    <scope>NUCLEOTIDE SEQUENCE [LARGE SCALE GENOMIC DNA]</scope>
    <source>
        <strain evidence="11">ATCC BAA-1088 / PV-4</strain>
    </source>
</reference>
<sequence>MEGITEFVSTINGFVWGTPMLVMILGVGLFLSFGLRLMPILKLGTGFKLLWSGRIPDKDKQMKGEISPFNALMTSLSATIGTGNIAGVATAIFIGGPGALFWMWCTALVGMATKFSEAVLAVKYREVDDNGNHIGGPMYYIKNGLGSKWAWLGTAFALFGSFAGFGIGNTVQANSVADALNSNFGVPTWVTGLVLMVLVGAVLMGGIKRIADVAGKLVPLMTVFYIAAGLSVIVVNAAAIPDAIALIVHSAFNPVAAQGGFAGAAVWAAVRFGVARGVFSNEAGLGSAPIAHAAAQTNNPVAQGLVAMLGTFIDTLVVCTITGLAIVVSGAWTSGENGAALTSYAFSHALPMGNYIVAIALSIFAFTTILGWSVYSEKCVQYLFGVRAVKPFRAIWVIVVPLGAVSSLDFIWLLADTLNAMMAIPNLIALSLLSPVVFGLTREYFIKKRQQEAEASS</sequence>
<keyword evidence="4" id="KW-1003">Cell membrane</keyword>
<dbReference type="AlphaFoldDB" id="A3Q9Z8"/>
<dbReference type="Gene3D" id="1.20.1740.10">
    <property type="entry name" value="Amino acid/polyamine transporter I"/>
    <property type="match status" value="1"/>
</dbReference>
<dbReference type="eggNOG" id="COG1115">
    <property type="taxonomic scope" value="Bacteria"/>
</dbReference>
<evidence type="ECO:0000313" key="11">
    <source>
        <dbReference type="Proteomes" id="UP000001558"/>
    </source>
</evidence>
<dbReference type="PANTHER" id="PTHR30330:SF3">
    <property type="entry name" value="TRANSCRIPTIONAL REGULATOR, LRP FAMILY"/>
    <property type="match status" value="1"/>
</dbReference>
<feature type="transmembrane region" description="Helical" evidence="9">
    <location>
        <begin position="149"/>
        <end position="168"/>
    </location>
</feature>
<dbReference type="GO" id="GO:0005283">
    <property type="term" value="F:amino acid:sodium symporter activity"/>
    <property type="evidence" value="ECO:0007669"/>
    <property type="project" value="InterPro"/>
</dbReference>
<feature type="transmembrane region" description="Helical" evidence="9">
    <location>
        <begin position="246"/>
        <end position="270"/>
    </location>
</feature>
<dbReference type="EMBL" id="CP000606">
    <property type="protein sequence ID" value="ABO22296.1"/>
    <property type="molecule type" value="Genomic_DNA"/>
</dbReference>
<comment type="similarity">
    <text evidence="2 9">Belongs to the alanine or glycine:cation symporter (AGCS) (TC 2.A.25) family.</text>
</comment>
<proteinExistence type="inferred from homology"/>
<feature type="transmembrane region" description="Helical" evidence="9">
    <location>
        <begin position="20"/>
        <end position="38"/>
    </location>
</feature>
<keyword evidence="7 9" id="KW-1133">Transmembrane helix</keyword>
<dbReference type="GO" id="GO:0005886">
    <property type="term" value="C:plasma membrane"/>
    <property type="evidence" value="ECO:0007669"/>
    <property type="project" value="UniProtKB-SubCell"/>
</dbReference>
<dbReference type="OrthoDB" id="9806926at2"/>
<evidence type="ECO:0000256" key="4">
    <source>
        <dbReference type="ARBA" id="ARBA00022475"/>
    </source>
</evidence>
<dbReference type="HOGENOM" id="CLU_024867_1_2_6"/>
<feature type="transmembrane region" description="Helical" evidence="9">
    <location>
        <begin position="188"/>
        <end position="205"/>
    </location>
</feature>
<dbReference type="Pfam" id="PF01235">
    <property type="entry name" value="Na_Ala_symp"/>
    <property type="match status" value="1"/>
</dbReference>
<evidence type="ECO:0000256" key="3">
    <source>
        <dbReference type="ARBA" id="ARBA00022448"/>
    </source>
</evidence>
<evidence type="ECO:0000256" key="6">
    <source>
        <dbReference type="ARBA" id="ARBA00022847"/>
    </source>
</evidence>
<name>A3Q9Z8_SHELP</name>
<dbReference type="PANTHER" id="PTHR30330">
    <property type="entry name" value="AGSS FAMILY TRANSPORTER, SODIUM-ALANINE"/>
    <property type="match status" value="1"/>
</dbReference>
<keyword evidence="11" id="KW-1185">Reference proteome</keyword>
<keyword evidence="9" id="KW-0997">Cell inner membrane</keyword>
<dbReference type="KEGG" id="slo:Shew_0424"/>
<evidence type="ECO:0000313" key="10">
    <source>
        <dbReference type="EMBL" id="ABO22296.1"/>
    </source>
</evidence>
<feature type="transmembrane region" description="Helical" evidence="9">
    <location>
        <begin position="217"/>
        <end position="240"/>
    </location>
</feature>
<feature type="transmembrane region" description="Helical" evidence="9">
    <location>
        <begin position="395"/>
        <end position="415"/>
    </location>
</feature>
<evidence type="ECO:0000256" key="8">
    <source>
        <dbReference type="ARBA" id="ARBA00023136"/>
    </source>
</evidence>
<dbReference type="FunFam" id="1.20.1740.10:FF:000004">
    <property type="entry name" value="Sodium:alanine symporter family protein"/>
    <property type="match status" value="1"/>
</dbReference>
<feature type="transmembrane region" description="Helical" evidence="9">
    <location>
        <begin position="352"/>
        <end position="375"/>
    </location>
</feature>
<evidence type="ECO:0000256" key="5">
    <source>
        <dbReference type="ARBA" id="ARBA00022692"/>
    </source>
</evidence>
<dbReference type="NCBIfam" id="TIGR00835">
    <property type="entry name" value="agcS"/>
    <property type="match status" value="1"/>
</dbReference>
<accession>A3Q9Z8</accession>
<protein>
    <submittedName>
        <fullName evidence="10">Amino acid carrier protein</fullName>
    </submittedName>
</protein>
<feature type="transmembrane region" description="Helical" evidence="9">
    <location>
        <begin position="421"/>
        <end position="441"/>
    </location>
</feature>
<evidence type="ECO:0000256" key="9">
    <source>
        <dbReference type="RuleBase" id="RU363064"/>
    </source>
</evidence>
<dbReference type="InterPro" id="IPR001463">
    <property type="entry name" value="Na/Ala_symport"/>
</dbReference>
<organism evidence="10 11">
    <name type="scientific">Shewanella loihica (strain ATCC BAA-1088 / PV-4)</name>
    <dbReference type="NCBI Taxonomy" id="323850"/>
    <lineage>
        <taxon>Bacteria</taxon>
        <taxon>Pseudomonadati</taxon>
        <taxon>Pseudomonadota</taxon>
        <taxon>Gammaproteobacteria</taxon>
        <taxon>Alteromonadales</taxon>
        <taxon>Shewanellaceae</taxon>
        <taxon>Shewanella</taxon>
    </lineage>
</organism>
<comment type="subcellular location">
    <subcellularLocation>
        <location evidence="9">Cell inner membrane</location>
        <topology evidence="9">Multi-pass membrane protein</topology>
    </subcellularLocation>
    <subcellularLocation>
        <location evidence="1">Cell membrane</location>
        <topology evidence="1">Multi-pass membrane protein</topology>
    </subcellularLocation>
</comment>
<evidence type="ECO:0000256" key="7">
    <source>
        <dbReference type="ARBA" id="ARBA00022989"/>
    </source>
</evidence>
<keyword evidence="8 9" id="KW-0472">Membrane</keyword>
<dbReference type="STRING" id="323850.Shew_0424"/>
<feature type="transmembrane region" description="Helical" evidence="9">
    <location>
        <begin position="305"/>
        <end position="332"/>
    </location>
</feature>
<dbReference type="Proteomes" id="UP000001558">
    <property type="component" value="Chromosome"/>
</dbReference>
<dbReference type="RefSeq" id="WP_011864230.1">
    <property type="nucleotide sequence ID" value="NC_009092.1"/>
</dbReference>
<gene>
    <name evidence="10" type="ordered locus">Shew_0424</name>
</gene>
<keyword evidence="5 9" id="KW-0812">Transmembrane</keyword>
<keyword evidence="3 9" id="KW-0813">Transport</keyword>
<feature type="transmembrane region" description="Helical" evidence="9">
    <location>
        <begin position="69"/>
        <end position="95"/>
    </location>
</feature>
<dbReference type="PRINTS" id="PR00175">
    <property type="entry name" value="NAALASMPORT"/>
</dbReference>
<evidence type="ECO:0000256" key="1">
    <source>
        <dbReference type="ARBA" id="ARBA00004651"/>
    </source>
</evidence>
<keyword evidence="6 9" id="KW-0769">Symport</keyword>
<evidence type="ECO:0000256" key="2">
    <source>
        <dbReference type="ARBA" id="ARBA00009261"/>
    </source>
</evidence>